<dbReference type="Proteomes" id="UP000324800">
    <property type="component" value="Unassembled WGS sequence"/>
</dbReference>
<keyword evidence="1" id="KW-0547">Nucleotide-binding</keyword>
<dbReference type="Pfam" id="PF00270">
    <property type="entry name" value="DEAD"/>
    <property type="match status" value="1"/>
</dbReference>
<dbReference type="PANTHER" id="PTHR12131:SF1">
    <property type="entry name" value="ATP-DEPENDENT RNA HELICASE SUPV3L1, MITOCHONDRIAL-RELATED"/>
    <property type="match status" value="1"/>
</dbReference>
<evidence type="ECO:0000256" key="1">
    <source>
        <dbReference type="ARBA" id="ARBA00022741"/>
    </source>
</evidence>
<feature type="compositionally biased region" description="Basic and acidic residues" evidence="5">
    <location>
        <begin position="88"/>
        <end position="98"/>
    </location>
</feature>
<evidence type="ECO:0000256" key="2">
    <source>
        <dbReference type="ARBA" id="ARBA00022801"/>
    </source>
</evidence>
<dbReference type="GO" id="GO:0055087">
    <property type="term" value="C:Ski complex"/>
    <property type="evidence" value="ECO:0007669"/>
    <property type="project" value="TreeGrafter"/>
</dbReference>
<dbReference type="InterPro" id="IPR011545">
    <property type="entry name" value="DEAD/DEAH_box_helicase_dom"/>
</dbReference>
<dbReference type="GO" id="GO:0005524">
    <property type="term" value="F:ATP binding"/>
    <property type="evidence" value="ECO:0007669"/>
    <property type="project" value="UniProtKB-KW"/>
</dbReference>
<feature type="compositionally biased region" description="Basic and acidic residues" evidence="5">
    <location>
        <begin position="142"/>
        <end position="153"/>
    </location>
</feature>
<sequence length="503" mass="58045">MARKQFGNTAQQSEESESEDSGELFFEREPVHRVIEVDIEPIVRNEIQEQGILEKKIETSKNQFIVGSSTSQDQKFELNDIKASSEQPLKEQDPKQQENENVQEQLEDQNDTPMEINQKNATLFRVYKTNKGLRRNYQKQQQNDRDVNEKELSDTNNSSSNIEGEKEDNSDVDDDIIDRNRIIDQLFGIDLQNNEQKMKLAKIEKKEKKVIKLKKGLFHADINANKNEDEDEQDGNQNLSTRDLSRCLFVRSSNQIHGGIERRSRTAICSLPNVLENLEAFEDDEDEDEEDGDIQDALRQKKNRELQKIRQARKKQRSIDRLIRGSGTDIEEREENMLTCSEIQKRLYDSLFGNQEEKEYLEKIVDNDDENINKDELNIVDNQNDNTLLQQQKKFDIPKQDISSSQSVGQSVPNGLRYSFIDNSDTSHFNEQVPNPALAFPFELDDFQKRAIVHIEKGDSYVFIGAHTSAGKTIGAEYAIAHALRNNKRAIYTSPIKTLTNQK</sequence>
<feature type="region of interest" description="Disordered" evidence="5">
    <location>
        <begin position="84"/>
        <end position="122"/>
    </location>
</feature>
<dbReference type="PANTHER" id="PTHR12131">
    <property type="entry name" value="ATP-DEPENDENT RNA AND DNA HELICASE"/>
    <property type="match status" value="1"/>
</dbReference>
<feature type="domain" description="DEAD/DEAH-box helicase" evidence="6">
    <location>
        <begin position="447"/>
        <end position="502"/>
    </location>
</feature>
<evidence type="ECO:0000256" key="3">
    <source>
        <dbReference type="ARBA" id="ARBA00022806"/>
    </source>
</evidence>
<dbReference type="AlphaFoldDB" id="A0A5J4UAG5"/>
<organism evidence="7 8">
    <name type="scientific">Streblomastix strix</name>
    <dbReference type="NCBI Taxonomy" id="222440"/>
    <lineage>
        <taxon>Eukaryota</taxon>
        <taxon>Metamonada</taxon>
        <taxon>Preaxostyla</taxon>
        <taxon>Oxymonadida</taxon>
        <taxon>Streblomastigidae</taxon>
        <taxon>Streblomastix</taxon>
    </lineage>
</organism>
<dbReference type="GO" id="GO:0016787">
    <property type="term" value="F:hydrolase activity"/>
    <property type="evidence" value="ECO:0007669"/>
    <property type="project" value="UniProtKB-KW"/>
</dbReference>
<feature type="compositionally biased region" description="Polar residues" evidence="5">
    <location>
        <begin position="1"/>
        <end position="12"/>
    </location>
</feature>
<dbReference type="GO" id="GO:0004386">
    <property type="term" value="F:helicase activity"/>
    <property type="evidence" value="ECO:0007669"/>
    <property type="project" value="UniProtKB-KW"/>
</dbReference>
<dbReference type="SUPFAM" id="SSF52540">
    <property type="entry name" value="P-loop containing nucleoside triphosphate hydrolases"/>
    <property type="match status" value="1"/>
</dbReference>
<reference evidence="7 8" key="1">
    <citation type="submission" date="2019-03" db="EMBL/GenBank/DDBJ databases">
        <title>Single cell metagenomics reveals metabolic interactions within the superorganism composed of flagellate Streblomastix strix and complex community of Bacteroidetes bacteria on its surface.</title>
        <authorList>
            <person name="Treitli S.C."/>
            <person name="Kolisko M."/>
            <person name="Husnik F."/>
            <person name="Keeling P."/>
            <person name="Hampl V."/>
        </authorList>
    </citation>
    <scope>NUCLEOTIDE SEQUENCE [LARGE SCALE GENOMIC DNA]</scope>
    <source>
        <strain evidence="7">ST1C</strain>
    </source>
</reference>
<keyword evidence="4" id="KW-0067">ATP-binding</keyword>
<dbReference type="GO" id="GO:0070478">
    <property type="term" value="P:nuclear-transcribed mRNA catabolic process, 3'-5' exonucleolytic nonsense-mediated decay"/>
    <property type="evidence" value="ECO:0007669"/>
    <property type="project" value="TreeGrafter"/>
</dbReference>
<protein>
    <submittedName>
        <fullName evidence="7">Putative ATP-dependent RNA helicase</fullName>
    </submittedName>
</protein>
<dbReference type="Gene3D" id="3.40.50.300">
    <property type="entry name" value="P-loop containing nucleotide triphosphate hydrolases"/>
    <property type="match status" value="1"/>
</dbReference>
<name>A0A5J4UAG5_9EUKA</name>
<dbReference type="OrthoDB" id="64767at2759"/>
<proteinExistence type="predicted"/>
<dbReference type="InterPro" id="IPR050699">
    <property type="entry name" value="RNA-DNA_Helicase"/>
</dbReference>
<feature type="region of interest" description="Disordered" evidence="5">
    <location>
        <begin position="134"/>
        <end position="173"/>
    </location>
</feature>
<evidence type="ECO:0000259" key="6">
    <source>
        <dbReference type="Pfam" id="PF00270"/>
    </source>
</evidence>
<evidence type="ECO:0000256" key="5">
    <source>
        <dbReference type="SAM" id="MobiDB-lite"/>
    </source>
</evidence>
<comment type="caution">
    <text evidence="7">The sequence shown here is derived from an EMBL/GenBank/DDBJ whole genome shotgun (WGS) entry which is preliminary data.</text>
</comment>
<dbReference type="GO" id="GO:0003676">
    <property type="term" value="F:nucleic acid binding"/>
    <property type="evidence" value="ECO:0007669"/>
    <property type="project" value="InterPro"/>
</dbReference>
<keyword evidence="3 7" id="KW-0347">Helicase</keyword>
<evidence type="ECO:0000256" key="4">
    <source>
        <dbReference type="ARBA" id="ARBA00022840"/>
    </source>
</evidence>
<feature type="compositionally biased region" description="Polar residues" evidence="5">
    <location>
        <begin position="111"/>
        <end position="121"/>
    </location>
</feature>
<dbReference type="EMBL" id="SNRW01017914">
    <property type="protein sequence ID" value="KAA6367846.1"/>
    <property type="molecule type" value="Genomic_DNA"/>
</dbReference>
<keyword evidence="2" id="KW-0378">Hydrolase</keyword>
<accession>A0A5J4UAG5</accession>
<dbReference type="InterPro" id="IPR027417">
    <property type="entry name" value="P-loop_NTPase"/>
</dbReference>
<feature type="region of interest" description="Disordered" evidence="5">
    <location>
        <begin position="1"/>
        <end position="27"/>
    </location>
</feature>
<evidence type="ECO:0000313" key="8">
    <source>
        <dbReference type="Proteomes" id="UP000324800"/>
    </source>
</evidence>
<gene>
    <name evidence="7" type="ORF">EZS28_036627</name>
</gene>
<evidence type="ECO:0000313" key="7">
    <source>
        <dbReference type="EMBL" id="KAA6367846.1"/>
    </source>
</evidence>